<dbReference type="OrthoDB" id="770293at2759"/>
<sequence length="180" mass="19751">MDTSAPVLSGNLAIPVDLFVSLKHADLGFVDSNGDVVYKVKRRSSSHSSSHDRILLDAAGNPLISMSPDDKGCWKGFKGNGGDELIFRVQKIKNTLTRTELKIFLAGENLGDNTSDFNVRGCPFMRACTIYRGNNIVAQTSLMYKLNQVFVKRSKFRLTIFPGSVDHALIAALVVIFLKG</sequence>
<dbReference type="Pfam" id="PF04525">
    <property type="entry name" value="LOR"/>
    <property type="match status" value="1"/>
</dbReference>
<gene>
    <name evidence="2" type="ORF">FEM48_Zijuj02G0112400</name>
</gene>
<accession>A0A978VVE6</accession>
<evidence type="ECO:0000313" key="3">
    <source>
        <dbReference type="Proteomes" id="UP000813462"/>
    </source>
</evidence>
<evidence type="ECO:0000256" key="1">
    <source>
        <dbReference type="ARBA" id="ARBA00005437"/>
    </source>
</evidence>
<dbReference type="PANTHER" id="PTHR31087">
    <property type="match status" value="1"/>
</dbReference>
<comment type="similarity">
    <text evidence="1">Belongs to the LOR family.</text>
</comment>
<dbReference type="EMBL" id="JAEACU010000002">
    <property type="protein sequence ID" value="KAH7542791.1"/>
    <property type="molecule type" value="Genomic_DNA"/>
</dbReference>
<protein>
    <recommendedName>
        <fullName evidence="4">Protein LURP-one-related 7</fullName>
    </recommendedName>
</protein>
<dbReference type="SUPFAM" id="SSF54518">
    <property type="entry name" value="Tubby C-terminal domain-like"/>
    <property type="match status" value="1"/>
</dbReference>
<evidence type="ECO:0000313" key="2">
    <source>
        <dbReference type="EMBL" id="KAH7542791.1"/>
    </source>
</evidence>
<dbReference type="InterPro" id="IPR038595">
    <property type="entry name" value="LOR_sf"/>
</dbReference>
<comment type="caution">
    <text evidence="2">The sequence shown here is derived from an EMBL/GenBank/DDBJ whole genome shotgun (WGS) entry which is preliminary data.</text>
</comment>
<evidence type="ECO:0008006" key="4">
    <source>
        <dbReference type="Google" id="ProtNLM"/>
    </source>
</evidence>
<dbReference type="Gene3D" id="2.40.160.200">
    <property type="entry name" value="LURP1-related"/>
    <property type="match status" value="1"/>
</dbReference>
<reference evidence="2" key="1">
    <citation type="journal article" date="2021" name="Front. Plant Sci.">
        <title>Chromosome-Scale Genome Assembly for Chinese Sour Jujube and Insights Into Its Genome Evolution and Domestication Signature.</title>
        <authorList>
            <person name="Shen L.-Y."/>
            <person name="Luo H."/>
            <person name="Wang X.-L."/>
            <person name="Wang X.-M."/>
            <person name="Qiu X.-J."/>
            <person name="Liu H."/>
            <person name="Zhou S.-S."/>
            <person name="Jia K.-H."/>
            <person name="Nie S."/>
            <person name="Bao Y.-T."/>
            <person name="Zhang R.-G."/>
            <person name="Yun Q.-Z."/>
            <person name="Chai Y.-H."/>
            <person name="Lu J.-Y."/>
            <person name="Li Y."/>
            <person name="Zhao S.-W."/>
            <person name="Mao J.-F."/>
            <person name="Jia S.-G."/>
            <person name="Mao Y.-M."/>
        </authorList>
    </citation>
    <scope>NUCLEOTIDE SEQUENCE</scope>
    <source>
        <strain evidence="2">AT0</strain>
        <tissue evidence="2">Leaf</tissue>
    </source>
</reference>
<dbReference type="AlphaFoldDB" id="A0A978VVE6"/>
<dbReference type="Proteomes" id="UP000813462">
    <property type="component" value="Unassembled WGS sequence"/>
</dbReference>
<name>A0A978VVE6_ZIZJJ</name>
<proteinExistence type="inferred from homology"/>
<dbReference type="InterPro" id="IPR007612">
    <property type="entry name" value="LOR"/>
</dbReference>
<organism evidence="2 3">
    <name type="scientific">Ziziphus jujuba var. spinosa</name>
    <dbReference type="NCBI Taxonomy" id="714518"/>
    <lineage>
        <taxon>Eukaryota</taxon>
        <taxon>Viridiplantae</taxon>
        <taxon>Streptophyta</taxon>
        <taxon>Embryophyta</taxon>
        <taxon>Tracheophyta</taxon>
        <taxon>Spermatophyta</taxon>
        <taxon>Magnoliopsida</taxon>
        <taxon>eudicotyledons</taxon>
        <taxon>Gunneridae</taxon>
        <taxon>Pentapetalae</taxon>
        <taxon>rosids</taxon>
        <taxon>fabids</taxon>
        <taxon>Rosales</taxon>
        <taxon>Rhamnaceae</taxon>
        <taxon>Paliureae</taxon>
        <taxon>Ziziphus</taxon>
    </lineage>
</organism>
<dbReference type="InterPro" id="IPR025659">
    <property type="entry name" value="Tubby-like_C"/>
</dbReference>
<dbReference type="PANTHER" id="PTHR31087:SF85">
    <property type="entry name" value="PROTEIN LURP-ONE-RELATED 7"/>
    <property type="match status" value="1"/>
</dbReference>